<evidence type="ECO:0000256" key="5">
    <source>
        <dbReference type="SAM" id="MobiDB-lite"/>
    </source>
</evidence>
<gene>
    <name evidence="7" type="ORF">Vbra_17507</name>
</gene>
<feature type="compositionally biased region" description="Acidic residues" evidence="5">
    <location>
        <begin position="60"/>
        <end position="72"/>
    </location>
</feature>
<dbReference type="SMART" id="SM00360">
    <property type="entry name" value="RRM"/>
    <property type="match status" value="3"/>
</dbReference>
<dbReference type="PROSITE" id="PS50102">
    <property type="entry name" value="RRM"/>
    <property type="match status" value="1"/>
</dbReference>
<dbReference type="CDD" id="cd12232">
    <property type="entry name" value="RRM3_U2AF65"/>
    <property type="match status" value="1"/>
</dbReference>
<dbReference type="STRING" id="1169540.A0A0G4GEG7"/>
<protein>
    <recommendedName>
        <fullName evidence="6">RRM domain-containing protein</fullName>
    </recommendedName>
</protein>
<evidence type="ECO:0000313" key="7">
    <source>
        <dbReference type="EMBL" id="CEM27531.1"/>
    </source>
</evidence>
<keyword evidence="3" id="KW-0508">mRNA splicing</keyword>
<dbReference type="GO" id="GO:0008380">
    <property type="term" value="P:RNA splicing"/>
    <property type="evidence" value="ECO:0007669"/>
    <property type="project" value="UniProtKB-KW"/>
</dbReference>
<feature type="compositionally biased region" description="Low complexity" evidence="5">
    <location>
        <begin position="26"/>
        <end position="38"/>
    </location>
</feature>
<reference evidence="7 8" key="1">
    <citation type="submission" date="2014-11" db="EMBL/GenBank/DDBJ databases">
        <authorList>
            <person name="Zhu J."/>
            <person name="Qi W."/>
            <person name="Song R."/>
        </authorList>
    </citation>
    <scope>NUCLEOTIDE SEQUENCE [LARGE SCALE GENOMIC DNA]</scope>
</reference>
<dbReference type="InterPro" id="IPR012677">
    <property type="entry name" value="Nucleotide-bd_a/b_plait_sf"/>
</dbReference>
<evidence type="ECO:0000256" key="3">
    <source>
        <dbReference type="ARBA" id="ARBA00023187"/>
    </source>
</evidence>
<name>A0A0G4GEG7_VITBC</name>
<evidence type="ECO:0000256" key="4">
    <source>
        <dbReference type="PROSITE-ProRule" id="PRU00176"/>
    </source>
</evidence>
<dbReference type="PhylomeDB" id="A0A0G4GEG7"/>
<feature type="domain" description="RRM" evidence="6">
    <location>
        <begin position="368"/>
        <end position="446"/>
    </location>
</feature>
<dbReference type="Pfam" id="PF00076">
    <property type="entry name" value="RRM_1"/>
    <property type="match status" value="1"/>
</dbReference>
<dbReference type="GO" id="GO:0003723">
    <property type="term" value="F:RNA binding"/>
    <property type="evidence" value="ECO:0007669"/>
    <property type="project" value="UniProtKB-UniRule"/>
</dbReference>
<sequence length="601" mass="64325">MSGSGAMQADIGEDQPPRDATDADYDPAAGAGAGSASHEPPPPQRKRRRFDEVAPRTDGEEVVVDGENEDAADAQQERGVKRRRGDNDESSAANGACEPPPASGATGPSEADAQGVPPPPVDANASSTTMILPPLPEQPVMILPPLPTPMPQQPITNGIKTEENDAVKAEPPVIKREVTDEETQKAAMEAMDAAASAFPPVKSEDIKIKEEEEGGEGLGEEDEKEPGGAAAGPPAPSEEAQRTIVVSNIAPSTLSSSVLQFFAGGLSVLTGREVTQMMAQLKLQRYDVMERVAVLECPDIETANIACQRLNGIKMGEFTLNIQTKADVERQQFERAAEAEMQALMAAEGMLPEGASPASAEPAGPPDYRLLVQNLPMETTDAAVRDIVGQFGKIKTFELLRDPGTGTSKGIAVFEYEDEGVTDVALQALNGMVCLGRNLIARKASQGVLPIAPQIVVRSDPNMPVTALPSSVTHRVFSNPIVGTQVKAGRRRGGQPTKVVQLLNCVYQEDLMNDTEFEALEKEIREEAAKHGALVDVVIPRPPPDLSYKEGVGKVFLSYADETSSRRAQMMLNGRKFDQKHVVCAAFYPEDKFNEGKYTLL</sequence>
<feature type="region of interest" description="Disordered" evidence="5">
    <location>
        <begin position="193"/>
        <end position="240"/>
    </location>
</feature>
<feature type="compositionally biased region" description="Basic and acidic residues" evidence="5">
    <location>
        <begin position="49"/>
        <end position="59"/>
    </location>
</feature>
<proteinExistence type="predicted"/>
<evidence type="ECO:0000313" key="8">
    <source>
        <dbReference type="Proteomes" id="UP000041254"/>
    </source>
</evidence>
<keyword evidence="2 4" id="KW-0694">RNA-binding</keyword>
<feature type="compositionally biased region" description="Basic and acidic residues" evidence="5">
    <location>
        <begin position="160"/>
        <end position="170"/>
    </location>
</feature>
<dbReference type="InterPro" id="IPR000504">
    <property type="entry name" value="RRM_dom"/>
</dbReference>
<dbReference type="AlphaFoldDB" id="A0A0G4GEG7"/>
<dbReference type="EMBL" id="CDMY01000635">
    <property type="protein sequence ID" value="CEM27531.1"/>
    <property type="molecule type" value="Genomic_DNA"/>
</dbReference>
<keyword evidence="1" id="KW-0507">mRNA processing</keyword>
<dbReference type="FunFam" id="3.30.70.330:FF:000097">
    <property type="entry name" value="U2 snRNP auxiliary factor large subunit"/>
    <property type="match status" value="1"/>
</dbReference>
<evidence type="ECO:0000259" key="6">
    <source>
        <dbReference type="PROSITE" id="PS50102"/>
    </source>
</evidence>
<dbReference type="OrthoDB" id="10266058at2759"/>
<dbReference type="VEuPathDB" id="CryptoDB:Vbra_17507"/>
<dbReference type="InParanoid" id="A0A0G4GEG7"/>
<dbReference type="InterPro" id="IPR035979">
    <property type="entry name" value="RBD_domain_sf"/>
</dbReference>
<accession>A0A0G4GEG7</accession>
<feature type="compositionally biased region" description="Acidic residues" evidence="5">
    <location>
        <begin position="211"/>
        <end position="224"/>
    </location>
</feature>
<dbReference type="GO" id="GO:0006397">
    <property type="term" value="P:mRNA processing"/>
    <property type="evidence" value="ECO:0007669"/>
    <property type="project" value="UniProtKB-KW"/>
</dbReference>
<keyword evidence="8" id="KW-1185">Reference proteome</keyword>
<feature type="region of interest" description="Disordered" evidence="5">
    <location>
        <begin position="1"/>
        <end position="170"/>
    </location>
</feature>
<evidence type="ECO:0000256" key="1">
    <source>
        <dbReference type="ARBA" id="ARBA00022664"/>
    </source>
</evidence>
<dbReference type="Gene3D" id="3.30.70.330">
    <property type="match status" value="3"/>
</dbReference>
<feature type="compositionally biased region" description="Pro residues" evidence="5">
    <location>
        <begin position="133"/>
        <end position="152"/>
    </location>
</feature>
<evidence type="ECO:0000256" key="2">
    <source>
        <dbReference type="ARBA" id="ARBA00022884"/>
    </source>
</evidence>
<organism evidence="7 8">
    <name type="scientific">Vitrella brassicaformis (strain CCMP3155)</name>
    <dbReference type="NCBI Taxonomy" id="1169540"/>
    <lineage>
        <taxon>Eukaryota</taxon>
        <taxon>Sar</taxon>
        <taxon>Alveolata</taxon>
        <taxon>Colpodellida</taxon>
        <taxon>Vitrellaceae</taxon>
        <taxon>Vitrella</taxon>
    </lineage>
</organism>
<dbReference type="PANTHER" id="PTHR23139">
    <property type="entry name" value="RNA-BINDING PROTEIN"/>
    <property type="match status" value="1"/>
</dbReference>
<dbReference type="SUPFAM" id="SSF54928">
    <property type="entry name" value="RNA-binding domain, RBD"/>
    <property type="match status" value="1"/>
</dbReference>
<dbReference type="Proteomes" id="UP000041254">
    <property type="component" value="Unassembled WGS sequence"/>
</dbReference>